<dbReference type="Proteomes" id="UP001219525">
    <property type="component" value="Unassembled WGS sequence"/>
</dbReference>
<organism evidence="2 3">
    <name type="scientific">Mycena pura</name>
    <dbReference type="NCBI Taxonomy" id="153505"/>
    <lineage>
        <taxon>Eukaryota</taxon>
        <taxon>Fungi</taxon>
        <taxon>Dikarya</taxon>
        <taxon>Basidiomycota</taxon>
        <taxon>Agaricomycotina</taxon>
        <taxon>Agaricomycetes</taxon>
        <taxon>Agaricomycetidae</taxon>
        <taxon>Agaricales</taxon>
        <taxon>Marasmiineae</taxon>
        <taxon>Mycenaceae</taxon>
        <taxon>Mycena</taxon>
    </lineage>
</organism>
<sequence length="150" mass="16859">RAEQETDYERSSGRVPSFMIPHHVYFSVADGDDVRLTVGDAARRRDDPDRLYLPNVSVSEWPDERWDEEVYSRFDSSFGPAASEKLVDVDGRTPLHLAAAEGRLEAVKYMLAFSGVPADVRDKEGRTAADLALENNFFDIYSVLLEGDES</sequence>
<comment type="caution">
    <text evidence="2">The sequence shown here is derived from an EMBL/GenBank/DDBJ whole genome shotgun (WGS) entry which is preliminary data.</text>
</comment>
<dbReference type="PROSITE" id="PS50088">
    <property type="entry name" value="ANK_REPEAT"/>
    <property type="match status" value="1"/>
</dbReference>
<gene>
    <name evidence="2" type="ORF">GGX14DRAFT_458893</name>
</gene>
<reference evidence="2" key="1">
    <citation type="submission" date="2023-03" db="EMBL/GenBank/DDBJ databases">
        <title>Massive genome expansion in bonnet fungi (Mycena s.s.) driven by repeated elements and novel gene families across ecological guilds.</title>
        <authorList>
            <consortium name="Lawrence Berkeley National Laboratory"/>
            <person name="Harder C.B."/>
            <person name="Miyauchi S."/>
            <person name="Viragh M."/>
            <person name="Kuo A."/>
            <person name="Thoen E."/>
            <person name="Andreopoulos B."/>
            <person name="Lu D."/>
            <person name="Skrede I."/>
            <person name="Drula E."/>
            <person name="Henrissat B."/>
            <person name="Morin E."/>
            <person name="Kohler A."/>
            <person name="Barry K."/>
            <person name="LaButti K."/>
            <person name="Morin E."/>
            <person name="Salamov A."/>
            <person name="Lipzen A."/>
            <person name="Mereny Z."/>
            <person name="Hegedus B."/>
            <person name="Baldrian P."/>
            <person name="Stursova M."/>
            <person name="Weitz H."/>
            <person name="Taylor A."/>
            <person name="Grigoriev I.V."/>
            <person name="Nagy L.G."/>
            <person name="Martin F."/>
            <person name="Kauserud H."/>
        </authorList>
    </citation>
    <scope>NUCLEOTIDE SEQUENCE</scope>
    <source>
        <strain evidence="2">9144</strain>
    </source>
</reference>
<evidence type="ECO:0008006" key="4">
    <source>
        <dbReference type="Google" id="ProtNLM"/>
    </source>
</evidence>
<evidence type="ECO:0000256" key="1">
    <source>
        <dbReference type="PROSITE-ProRule" id="PRU00023"/>
    </source>
</evidence>
<proteinExistence type="predicted"/>
<evidence type="ECO:0000313" key="2">
    <source>
        <dbReference type="EMBL" id="KAJ7205278.1"/>
    </source>
</evidence>
<protein>
    <recommendedName>
        <fullName evidence="4">Ankyrin</fullName>
    </recommendedName>
</protein>
<keyword evidence="3" id="KW-1185">Reference proteome</keyword>
<dbReference type="InterPro" id="IPR002110">
    <property type="entry name" value="Ankyrin_rpt"/>
</dbReference>
<evidence type="ECO:0000313" key="3">
    <source>
        <dbReference type="Proteomes" id="UP001219525"/>
    </source>
</evidence>
<dbReference type="InterPro" id="IPR036770">
    <property type="entry name" value="Ankyrin_rpt-contain_sf"/>
</dbReference>
<dbReference type="Pfam" id="PF12796">
    <property type="entry name" value="Ank_2"/>
    <property type="match status" value="1"/>
</dbReference>
<dbReference type="Gene3D" id="1.25.40.20">
    <property type="entry name" value="Ankyrin repeat-containing domain"/>
    <property type="match status" value="1"/>
</dbReference>
<dbReference type="PROSITE" id="PS50297">
    <property type="entry name" value="ANK_REP_REGION"/>
    <property type="match status" value="1"/>
</dbReference>
<keyword evidence="1" id="KW-0040">ANK repeat</keyword>
<feature type="non-terminal residue" evidence="2">
    <location>
        <position position="1"/>
    </location>
</feature>
<dbReference type="SUPFAM" id="SSF48403">
    <property type="entry name" value="Ankyrin repeat"/>
    <property type="match status" value="1"/>
</dbReference>
<dbReference type="SMART" id="SM00248">
    <property type="entry name" value="ANK"/>
    <property type="match status" value="1"/>
</dbReference>
<feature type="repeat" description="ANK" evidence="1">
    <location>
        <begin position="90"/>
        <end position="123"/>
    </location>
</feature>
<dbReference type="AlphaFoldDB" id="A0AAD6YAA5"/>
<dbReference type="EMBL" id="JARJCW010000044">
    <property type="protein sequence ID" value="KAJ7205278.1"/>
    <property type="molecule type" value="Genomic_DNA"/>
</dbReference>
<accession>A0AAD6YAA5</accession>
<name>A0AAD6YAA5_9AGAR</name>